<feature type="domain" description="Fe-S metabolism associated" evidence="2">
    <location>
        <begin position="12"/>
        <end position="130"/>
    </location>
</feature>
<proteinExistence type="inferred from homology"/>
<evidence type="ECO:0000256" key="1">
    <source>
        <dbReference type="ARBA" id="ARBA00010282"/>
    </source>
</evidence>
<evidence type="ECO:0000313" key="3">
    <source>
        <dbReference type="EMBL" id="CAA9280058.1"/>
    </source>
</evidence>
<dbReference type="Gene3D" id="3.90.1010.10">
    <property type="match status" value="1"/>
</dbReference>
<gene>
    <name evidence="3" type="ORF">AVDCRST_MAG56-3657</name>
</gene>
<dbReference type="SUPFAM" id="SSF82649">
    <property type="entry name" value="SufE/NifU"/>
    <property type="match status" value="1"/>
</dbReference>
<dbReference type="EMBL" id="CADCTQ010000308">
    <property type="protein sequence ID" value="CAA9280058.1"/>
    <property type="molecule type" value="Genomic_DNA"/>
</dbReference>
<comment type="similarity">
    <text evidence="1">Belongs to the SufE family.</text>
</comment>
<sequence>MTINEIQDEIIDEFSLFEDWSDKYEYIIDVGKKLPPLPEQYKTEAYKIKGCQSQVWMHSHLGEDGKVLFEGDSDAIIVKGLIGLLIRALSGQKPEDVAKANLYFIDKVGMSGHLAQTRSNGLASMVKQMKLDSLAYQAKLQAK</sequence>
<reference evidence="3" key="1">
    <citation type="submission" date="2020-02" db="EMBL/GenBank/DDBJ databases">
        <authorList>
            <person name="Meier V. D."/>
        </authorList>
    </citation>
    <scope>NUCLEOTIDE SEQUENCE</scope>
    <source>
        <strain evidence="3">AVDCRST_MAG56</strain>
    </source>
</reference>
<dbReference type="PANTHER" id="PTHR43597:SF5">
    <property type="entry name" value="SUFE-LIKE PROTEIN 2, CHLOROPLASTIC"/>
    <property type="match status" value="1"/>
</dbReference>
<dbReference type="AlphaFoldDB" id="A0A6J4JK98"/>
<name>A0A6J4JK98_9SPHI</name>
<protein>
    <submittedName>
        <fullName evidence="3">Sulfur acceptor protein &gt; iron-sulfur cluster assembly SufE</fullName>
    </submittedName>
</protein>
<organism evidence="3">
    <name type="scientific">uncultured Cytophagales bacterium</name>
    <dbReference type="NCBI Taxonomy" id="158755"/>
    <lineage>
        <taxon>Bacteria</taxon>
        <taxon>Pseudomonadati</taxon>
        <taxon>Bacteroidota</taxon>
        <taxon>Sphingobacteriia</taxon>
        <taxon>Sphingobacteriales</taxon>
        <taxon>environmental samples</taxon>
    </lineage>
</organism>
<evidence type="ECO:0000259" key="2">
    <source>
        <dbReference type="Pfam" id="PF02657"/>
    </source>
</evidence>
<dbReference type="InterPro" id="IPR003808">
    <property type="entry name" value="Fe-S_metab-assoc_dom"/>
</dbReference>
<dbReference type="Pfam" id="PF02657">
    <property type="entry name" value="SufE"/>
    <property type="match status" value="1"/>
</dbReference>
<dbReference type="PANTHER" id="PTHR43597">
    <property type="entry name" value="SULFUR ACCEPTOR PROTEIN CSDE"/>
    <property type="match status" value="1"/>
</dbReference>
<accession>A0A6J4JK98</accession>